<dbReference type="Proteomes" id="UP000007305">
    <property type="component" value="Chromosome 8"/>
</dbReference>
<name>A0A804QZ70_MAIZE</name>
<evidence type="ECO:0000313" key="3">
    <source>
        <dbReference type="Proteomes" id="UP000007305"/>
    </source>
</evidence>
<dbReference type="AlphaFoldDB" id="A0A804QZ70"/>
<evidence type="ECO:0000256" key="1">
    <source>
        <dbReference type="SAM" id="MobiDB-lite"/>
    </source>
</evidence>
<dbReference type="EnsemblPlants" id="Zm00001eb366320_T002">
    <property type="protein sequence ID" value="Zm00001eb366320_P002"/>
    <property type="gene ID" value="Zm00001eb366320"/>
</dbReference>
<protein>
    <submittedName>
        <fullName evidence="2">Uncharacterized protein</fullName>
    </submittedName>
</protein>
<sequence length="125" mass="14283">MLRRWTSDTMGNGCNCKENRLTSHQWSATRSINTTQGPQKPLAAMGVPQRRQQVRRRPERWLLSFSMMKWYRFTQTGCPLQPTTKQTNQTHDSIADAVLLYVTVCKYMTIQSIILTGGCTLKATA</sequence>
<proteinExistence type="predicted"/>
<feature type="region of interest" description="Disordered" evidence="1">
    <location>
        <begin position="34"/>
        <end position="53"/>
    </location>
</feature>
<keyword evidence="3" id="KW-1185">Reference proteome</keyword>
<dbReference type="Gramene" id="Zm00001eb366320_T002">
    <property type="protein sequence ID" value="Zm00001eb366320_P002"/>
    <property type="gene ID" value="Zm00001eb366320"/>
</dbReference>
<evidence type="ECO:0000313" key="2">
    <source>
        <dbReference type="EnsemblPlants" id="Zm00001eb366320_P002"/>
    </source>
</evidence>
<reference evidence="2" key="3">
    <citation type="submission" date="2021-05" db="UniProtKB">
        <authorList>
            <consortium name="EnsemblPlants"/>
        </authorList>
    </citation>
    <scope>IDENTIFICATION</scope>
    <source>
        <strain evidence="2">cv. B73</strain>
    </source>
</reference>
<reference evidence="2" key="2">
    <citation type="submission" date="2019-07" db="EMBL/GenBank/DDBJ databases">
        <authorList>
            <person name="Seetharam A."/>
            <person name="Woodhouse M."/>
            <person name="Cannon E."/>
        </authorList>
    </citation>
    <scope>NUCLEOTIDE SEQUENCE [LARGE SCALE GENOMIC DNA]</scope>
    <source>
        <strain evidence="2">cv. B73</strain>
    </source>
</reference>
<dbReference type="InParanoid" id="A0A804QZ70"/>
<organism evidence="2 3">
    <name type="scientific">Zea mays</name>
    <name type="common">Maize</name>
    <dbReference type="NCBI Taxonomy" id="4577"/>
    <lineage>
        <taxon>Eukaryota</taxon>
        <taxon>Viridiplantae</taxon>
        <taxon>Streptophyta</taxon>
        <taxon>Embryophyta</taxon>
        <taxon>Tracheophyta</taxon>
        <taxon>Spermatophyta</taxon>
        <taxon>Magnoliopsida</taxon>
        <taxon>Liliopsida</taxon>
        <taxon>Poales</taxon>
        <taxon>Poaceae</taxon>
        <taxon>PACMAD clade</taxon>
        <taxon>Panicoideae</taxon>
        <taxon>Andropogonodae</taxon>
        <taxon>Andropogoneae</taxon>
        <taxon>Tripsacinae</taxon>
        <taxon>Zea</taxon>
    </lineage>
</organism>
<reference evidence="3" key="1">
    <citation type="journal article" date="2009" name="Science">
        <title>The B73 maize genome: complexity, diversity, and dynamics.</title>
        <authorList>
            <person name="Schnable P.S."/>
            <person name="Ware D."/>
            <person name="Fulton R.S."/>
            <person name="Stein J.C."/>
            <person name="Wei F."/>
            <person name="Pasternak S."/>
            <person name="Liang C."/>
            <person name="Zhang J."/>
            <person name="Fulton L."/>
            <person name="Graves T.A."/>
            <person name="Minx P."/>
            <person name="Reily A.D."/>
            <person name="Courtney L."/>
            <person name="Kruchowski S.S."/>
            <person name="Tomlinson C."/>
            <person name="Strong C."/>
            <person name="Delehaunty K."/>
            <person name="Fronick C."/>
            <person name="Courtney B."/>
            <person name="Rock S.M."/>
            <person name="Belter E."/>
            <person name="Du F."/>
            <person name="Kim K."/>
            <person name="Abbott R.M."/>
            <person name="Cotton M."/>
            <person name="Levy A."/>
            <person name="Marchetto P."/>
            <person name="Ochoa K."/>
            <person name="Jackson S.M."/>
            <person name="Gillam B."/>
            <person name="Chen W."/>
            <person name="Yan L."/>
            <person name="Higginbotham J."/>
            <person name="Cardenas M."/>
            <person name="Waligorski J."/>
            <person name="Applebaum E."/>
            <person name="Phelps L."/>
            <person name="Falcone J."/>
            <person name="Kanchi K."/>
            <person name="Thane T."/>
            <person name="Scimone A."/>
            <person name="Thane N."/>
            <person name="Henke J."/>
            <person name="Wang T."/>
            <person name="Ruppert J."/>
            <person name="Shah N."/>
            <person name="Rotter K."/>
            <person name="Hodges J."/>
            <person name="Ingenthron E."/>
            <person name="Cordes M."/>
            <person name="Kohlberg S."/>
            <person name="Sgro J."/>
            <person name="Delgado B."/>
            <person name="Mead K."/>
            <person name="Chinwalla A."/>
            <person name="Leonard S."/>
            <person name="Crouse K."/>
            <person name="Collura K."/>
            <person name="Kudrna D."/>
            <person name="Currie J."/>
            <person name="He R."/>
            <person name="Angelova A."/>
            <person name="Rajasekar S."/>
            <person name="Mueller T."/>
            <person name="Lomeli R."/>
            <person name="Scara G."/>
            <person name="Ko A."/>
            <person name="Delaney K."/>
            <person name="Wissotski M."/>
            <person name="Lopez G."/>
            <person name="Campos D."/>
            <person name="Braidotti M."/>
            <person name="Ashley E."/>
            <person name="Golser W."/>
            <person name="Kim H."/>
            <person name="Lee S."/>
            <person name="Lin J."/>
            <person name="Dujmic Z."/>
            <person name="Kim W."/>
            <person name="Talag J."/>
            <person name="Zuccolo A."/>
            <person name="Fan C."/>
            <person name="Sebastian A."/>
            <person name="Kramer M."/>
            <person name="Spiegel L."/>
            <person name="Nascimento L."/>
            <person name="Zutavern T."/>
            <person name="Miller B."/>
            <person name="Ambroise C."/>
            <person name="Muller S."/>
            <person name="Spooner W."/>
            <person name="Narechania A."/>
            <person name="Ren L."/>
            <person name="Wei S."/>
            <person name="Kumari S."/>
            <person name="Faga B."/>
            <person name="Levy M.J."/>
            <person name="McMahan L."/>
            <person name="Van Buren P."/>
            <person name="Vaughn M.W."/>
            <person name="Ying K."/>
            <person name="Yeh C.-T."/>
            <person name="Emrich S.J."/>
            <person name="Jia Y."/>
            <person name="Kalyanaraman A."/>
            <person name="Hsia A.-P."/>
            <person name="Barbazuk W.B."/>
            <person name="Baucom R.S."/>
            <person name="Brutnell T.P."/>
            <person name="Carpita N.C."/>
            <person name="Chaparro C."/>
            <person name="Chia J.-M."/>
            <person name="Deragon J.-M."/>
            <person name="Estill J.C."/>
            <person name="Fu Y."/>
            <person name="Jeddeloh J.A."/>
            <person name="Han Y."/>
            <person name="Lee H."/>
            <person name="Li P."/>
            <person name="Lisch D.R."/>
            <person name="Liu S."/>
            <person name="Liu Z."/>
            <person name="Nagel D.H."/>
            <person name="McCann M.C."/>
            <person name="SanMiguel P."/>
            <person name="Myers A.M."/>
            <person name="Nettleton D."/>
            <person name="Nguyen J."/>
            <person name="Penning B.W."/>
            <person name="Ponnala L."/>
            <person name="Schneider K.L."/>
            <person name="Schwartz D.C."/>
            <person name="Sharma A."/>
            <person name="Soderlund C."/>
            <person name="Springer N.M."/>
            <person name="Sun Q."/>
            <person name="Wang H."/>
            <person name="Waterman M."/>
            <person name="Westerman R."/>
            <person name="Wolfgruber T.K."/>
            <person name="Yang L."/>
            <person name="Yu Y."/>
            <person name="Zhang L."/>
            <person name="Zhou S."/>
            <person name="Zhu Q."/>
            <person name="Bennetzen J.L."/>
            <person name="Dawe R.K."/>
            <person name="Jiang J."/>
            <person name="Jiang N."/>
            <person name="Presting G.G."/>
            <person name="Wessler S.R."/>
            <person name="Aluru S."/>
            <person name="Martienssen R.A."/>
            <person name="Clifton S.W."/>
            <person name="McCombie W.R."/>
            <person name="Wing R.A."/>
            <person name="Wilson R.K."/>
        </authorList>
    </citation>
    <scope>NUCLEOTIDE SEQUENCE [LARGE SCALE GENOMIC DNA]</scope>
    <source>
        <strain evidence="3">cv. B73</strain>
    </source>
</reference>
<accession>A0A804QZ70</accession>